<dbReference type="Gene3D" id="3.30.365.10">
    <property type="entry name" value="Aldehyde oxidase/xanthine dehydrogenase, molybdopterin binding domain"/>
    <property type="match status" value="4"/>
</dbReference>
<dbReference type="PANTHER" id="PTHR47495">
    <property type="entry name" value="ALDEHYDE DEHYDROGENASE"/>
    <property type="match status" value="1"/>
</dbReference>
<dbReference type="EMBL" id="JAHESE010000042">
    <property type="protein sequence ID" value="MBT1711836.1"/>
    <property type="molecule type" value="Genomic_DNA"/>
</dbReference>
<dbReference type="Pfam" id="PF01315">
    <property type="entry name" value="Ald_Xan_dh_C"/>
    <property type="match status" value="1"/>
</dbReference>
<keyword evidence="3" id="KW-1185">Reference proteome</keyword>
<dbReference type="NCBIfam" id="TIGR01409">
    <property type="entry name" value="TAT_signal_seq"/>
    <property type="match status" value="1"/>
</dbReference>
<dbReference type="Pfam" id="PF20256">
    <property type="entry name" value="MoCoBD_2"/>
    <property type="match status" value="2"/>
</dbReference>
<evidence type="ECO:0000313" key="3">
    <source>
        <dbReference type="Proteomes" id="UP001319080"/>
    </source>
</evidence>
<name>A0AAP2GSK2_9BACT</name>
<accession>A0AAP2GSK2</accession>
<dbReference type="SUPFAM" id="SSF56003">
    <property type="entry name" value="Molybdenum cofactor-binding domain"/>
    <property type="match status" value="2"/>
</dbReference>
<gene>
    <name evidence="2" type="ORF">KK062_26580</name>
</gene>
<dbReference type="InterPro" id="IPR008274">
    <property type="entry name" value="AldOxase/xan_DH_MoCoBD1"/>
</dbReference>
<dbReference type="Gene3D" id="3.90.1170.50">
    <property type="entry name" value="Aldehyde oxidase/xanthine dehydrogenase, a/b hammerhead"/>
    <property type="match status" value="1"/>
</dbReference>
<dbReference type="InterPro" id="IPR046867">
    <property type="entry name" value="AldOxase/xan_DH_MoCoBD2"/>
</dbReference>
<comment type="caution">
    <text evidence="2">The sequence shown here is derived from an EMBL/GenBank/DDBJ whole genome shotgun (WGS) entry which is preliminary data.</text>
</comment>
<dbReference type="InterPro" id="IPR019546">
    <property type="entry name" value="TAT_signal_bac_arc"/>
</dbReference>
<dbReference type="PANTHER" id="PTHR47495:SF3">
    <property type="entry name" value="BLR6219 PROTEIN"/>
    <property type="match status" value="1"/>
</dbReference>
<dbReference type="Proteomes" id="UP001319080">
    <property type="component" value="Unassembled WGS sequence"/>
</dbReference>
<proteinExistence type="predicted"/>
<organism evidence="2 3">
    <name type="scientific">Dawidia cretensis</name>
    <dbReference type="NCBI Taxonomy" id="2782350"/>
    <lineage>
        <taxon>Bacteria</taxon>
        <taxon>Pseudomonadati</taxon>
        <taxon>Bacteroidota</taxon>
        <taxon>Cytophagia</taxon>
        <taxon>Cytophagales</taxon>
        <taxon>Chryseotaleaceae</taxon>
        <taxon>Dawidia</taxon>
    </lineage>
</organism>
<dbReference type="InterPro" id="IPR006311">
    <property type="entry name" value="TAT_signal"/>
</dbReference>
<evidence type="ECO:0000259" key="1">
    <source>
        <dbReference type="SMART" id="SM01008"/>
    </source>
</evidence>
<dbReference type="InterPro" id="IPR000674">
    <property type="entry name" value="Ald_Oxase/Xan_DH_a/b"/>
</dbReference>
<dbReference type="PIRSF" id="PIRSF036389">
    <property type="entry name" value="IOR_B"/>
    <property type="match status" value="1"/>
</dbReference>
<dbReference type="InterPro" id="IPR052516">
    <property type="entry name" value="N-heterocyclic_Hydroxylase"/>
</dbReference>
<dbReference type="GO" id="GO:0016491">
    <property type="term" value="F:oxidoreductase activity"/>
    <property type="evidence" value="ECO:0007669"/>
    <property type="project" value="InterPro"/>
</dbReference>
<dbReference type="Pfam" id="PF02738">
    <property type="entry name" value="MoCoBD_1"/>
    <property type="match status" value="1"/>
</dbReference>
<reference evidence="2 3" key="1">
    <citation type="submission" date="2021-05" db="EMBL/GenBank/DDBJ databases">
        <title>A Polyphasic approach of four new species of the genus Ohtaekwangia: Ohtaekwangia histidinii sp. nov., Ohtaekwangia cretensis sp. nov., Ohtaekwangia indiensis sp. nov., Ohtaekwangia reichenbachii sp. nov. from diverse environment.</title>
        <authorList>
            <person name="Octaviana S."/>
        </authorList>
    </citation>
    <scope>NUCLEOTIDE SEQUENCE [LARGE SCALE GENOMIC DNA]</scope>
    <source>
        <strain evidence="2 3">PWU5</strain>
    </source>
</reference>
<dbReference type="InterPro" id="IPR012368">
    <property type="entry name" value="OxRdtase_Mopterin-bd_su_IorB"/>
</dbReference>
<dbReference type="InterPro" id="IPR037165">
    <property type="entry name" value="AldOxase/xan_DH_Mopterin-bd_sf"/>
</dbReference>
<dbReference type="RefSeq" id="WP_254087406.1">
    <property type="nucleotide sequence ID" value="NZ_JAHESE010000042.1"/>
</dbReference>
<evidence type="ECO:0000313" key="2">
    <source>
        <dbReference type="EMBL" id="MBT1711836.1"/>
    </source>
</evidence>
<dbReference type="PROSITE" id="PS51318">
    <property type="entry name" value="TAT"/>
    <property type="match status" value="1"/>
</dbReference>
<dbReference type="SMART" id="SM01008">
    <property type="entry name" value="Ald_Xan_dh_C"/>
    <property type="match status" value="1"/>
</dbReference>
<feature type="domain" description="Aldehyde oxidase/xanthine dehydrogenase a/b hammerhead" evidence="1">
    <location>
        <begin position="207"/>
        <end position="293"/>
    </location>
</feature>
<protein>
    <submittedName>
        <fullName evidence="2">Molybdopterin-dependent oxidoreductase</fullName>
    </submittedName>
</protein>
<dbReference type="AlphaFoldDB" id="A0AAP2GSK2"/>
<sequence length="723" mass="79345">MLAESPKTNRRDFIKTSGLATLGLLIGLDAKANLLNLSSNNAAALPVEINPFILIGMDNTITIINPRPCMGQGTIQSVPAMIAEELEVDMEKVTIIQSDGKSKYGAQTSGNSSSIRRLWLPLRKAGAATKEMLIEAASGKWSISPTQCYAENAKVFRRDNGQSFTYGELVEAASKLNVPQEPVLKQKNEFKILGKPARRFDLHDRVTGKAVYGLDIDVPGMVYAAILHSPMIFGKLVSIDDAEAMKIPGVIKTLPCERTMIYTTTDSVAVIASNWWAASKGRSALKVTWDKNGLDTILDNEEYMSRCYTAAKKDGIRFEEFNDFQSKFETPQSKLDLTYETPFLSHVPIEPETATAHVKEDGSVEIWAPLQGPGETLEEVARYLNISTDKVKIHVALMGGSFGRKAYMDFIKEACFLSNKLKIPVKVIWTRDDDIGQGPYRPALLSHMQGFVKDGKIKGYHHHMIGESILGQVFKGLADDKADPWIGEESSPNNNKYMFTEAHKISWTNVKTVIPIMWWRSVNASNIGWGQECFIDELAHLAGKDPLQARLDILEDERFRKVLTTLTEKTNYHQKLPQGSGRGIAITRAFGTIVACCITATKSGNGVKLDSVVSVIDCGMYVNADTVKAQTEGNIIMGITAAIKPGIVFNKGVCTQNNFNNYPILRINETPKIEVYIIENAEAPGGVGEAGLPPVAPALGNAIFATTGIRKRSLPIDITNLTA</sequence>